<evidence type="ECO:0000313" key="2">
    <source>
        <dbReference type="Proteomes" id="UP000038040"/>
    </source>
</evidence>
<name>A0A158Q3R0_DRAME</name>
<dbReference type="SUPFAM" id="SSF54427">
    <property type="entry name" value="NTF2-like"/>
    <property type="match status" value="1"/>
</dbReference>
<protein>
    <submittedName>
        <fullName evidence="4">SnoaL-like domain-containing protein</fullName>
    </submittedName>
</protein>
<evidence type="ECO:0000313" key="4">
    <source>
        <dbReference type="WBParaSite" id="DME_0000297101-mRNA-1"/>
    </source>
</evidence>
<proteinExistence type="predicted"/>
<reference evidence="4" key="1">
    <citation type="submission" date="2016-04" db="UniProtKB">
        <authorList>
            <consortium name="WormBaseParasite"/>
        </authorList>
    </citation>
    <scope>IDENTIFICATION</scope>
</reference>
<dbReference type="AlphaFoldDB" id="A0A158Q3R0"/>
<evidence type="ECO:0000313" key="1">
    <source>
        <dbReference type="EMBL" id="VDN50227.1"/>
    </source>
</evidence>
<dbReference type="Proteomes" id="UP000274756">
    <property type="component" value="Unassembled WGS sequence"/>
</dbReference>
<dbReference type="OrthoDB" id="5816030at2759"/>
<reference evidence="1 3" key="2">
    <citation type="submission" date="2018-11" db="EMBL/GenBank/DDBJ databases">
        <authorList>
            <consortium name="Pathogen Informatics"/>
        </authorList>
    </citation>
    <scope>NUCLEOTIDE SEQUENCE [LARGE SCALE GENOMIC DNA]</scope>
</reference>
<sequence>MVDSGKQLLDSLARIQTIVEHSHHSIQEQSKQLADCLLTNNVDEILSFYDEDIEFFESGTPICRGLDALRMYYSTMRKIGLRVISRKVTELHTLSPFIVIERGEFCLQRSKNVVVCGRSAISHKRVHSSMSDLRPVKWFWPQEEPTTLDVYQNKTYARQFRQAVSLSDL</sequence>
<dbReference type="Proteomes" id="UP000038040">
    <property type="component" value="Unplaced"/>
</dbReference>
<evidence type="ECO:0000313" key="3">
    <source>
        <dbReference type="Proteomes" id="UP000274756"/>
    </source>
</evidence>
<gene>
    <name evidence="1" type="ORF">DME_LOCUS200</name>
</gene>
<dbReference type="InterPro" id="IPR032710">
    <property type="entry name" value="NTF2-like_dom_sf"/>
</dbReference>
<dbReference type="WBParaSite" id="DME_0000297101-mRNA-1">
    <property type="protein sequence ID" value="DME_0000297101-mRNA-1"/>
    <property type="gene ID" value="DME_0000297101"/>
</dbReference>
<keyword evidence="3" id="KW-1185">Reference proteome</keyword>
<accession>A0A158Q3R0</accession>
<organism evidence="2 4">
    <name type="scientific">Dracunculus medinensis</name>
    <name type="common">Guinea worm</name>
    <dbReference type="NCBI Taxonomy" id="318479"/>
    <lineage>
        <taxon>Eukaryota</taxon>
        <taxon>Metazoa</taxon>
        <taxon>Ecdysozoa</taxon>
        <taxon>Nematoda</taxon>
        <taxon>Chromadorea</taxon>
        <taxon>Rhabditida</taxon>
        <taxon>Spirurina</taxon>
        <taxon>Dracunculoidea</taxon>
        <taxon>Dracunculidae</taxon>
        <taxon>Dracunculus</taxon>
    </lineage>
</organism>
<dbReference type="Gene3D" id="3.10.450.50">
    <property type="match status" value="1"/>
</dbReference>
<dbReference type="EMBL" id="UYYG01000001">
    <property type="protein sequence ID" value="VDN50227.1"/>
    <property type="molecule type" value="Genomic_DNA"/>
</dbReference>